<proteinExistence type="predicted"/>
<accession>A0A5B9QLI0</accession>
<reference evidence="2 3" key="1">
    <citation type="submission" date="2019-08" db="EMBL/GenBank/DDBJ databases">
        <title>Deep-cultivation of Planctomycetes and their phenomic and genomic characterization uncovers novel biology.</title>
        <authorList>
            <person name="Wiegand S."/>
            <person name="Jogler M."/>
            <person name="Boedeker C."/>
            <person name="Pinto D."/>
            <person name="Vollmers J."/>
            <person name="Rivas-Marin E."/>
            <person name="Kohn T."/>
            <person name="Peeters S.H."/>
            <person name="Heuer A."/>
            <person name="Rast P."/>
            <person name="Oberbeckmann S."/>
            <person name="Bunk B."/>
            <person name="Jeske O."/>
            <person name="Meyerdierks A."/>
            <person name="Storesund J.E."/>
            <person name="Kallscheuer N."/>
            <person name="Luecker S."/>
            <person name="Lage O.M."/>
            <person name="Pohl T."/>
            <person name="Merkel B.J."/>
            <person name="Hornburger P."/>
            <person name="Mueller R.-W."/>
            <person name="Bruemmer F."/>
            <person name="Labrenz M."/>
            <person name="Spormann A.M."/>
            <person name="Op den Camp H."/>
            <person name="Overmann J."/>
            <person name="Amann R."/>
            <person name="Jetten M.S.M."/>
            <person name="Mascher T."/>
            <person name="Medema M.H."/>
            <person name="Devos D.P."/>
            <person name="Kaster A.-K."/>
            <person name="Ovreas L."/>
            <person name="Rohde M."/>
            <person name="Galperin M.Y."/>
            <person name="Jogler C."/>
        </authorList>
    </citation>
    <scope>NUCLEOTIDE SEQUENCE [LARGE SCALE GENOMIC DNA]</scope>
    <source>
        <strain evidence="2 3">UC8</strain>
    </source>
</reference>
<dbReference type="KEGG" id="rul:UC8_06200"/>
<dbReference type="Proteomes" id="UP000325286">
    <property type="component" value="Chromosome"/>
</dbReference>
<evidence type="ECO:0000313" key="3">
    <source>
        <dbReference type="Proteomes" id="UP000325286"/>
    </source>
</evidence>
<gene>
    <name evidence="2" type="ORF">UC8_06200</name>
</gene>
<name>A0A5B9QLI0_9BACT</name>
<sequence length="103" mass="11725">MTRLRRRGQHQGKTSRLEQEDLSNEEVLANVEELERQVIDLLNTVADANCRLVRFNNDHEQQDGEAIGRLANAIELLLKNAEDCPAKFVSTYLTESTSKITIE</sequence>
<feature type="region of interest" description="Disordered" evidence="1">
    <location>
        <begin position="1"/>
        <end position="22"/>
    </location>
</feature>
<evidence type="ECO:0000313" key="2">
    <source>
        <dbReference type="EMBL" id="QEG38662.1"/>
    </source>
</evidence>
<protein>
    <submittedName>
        <fullName evidence="2">Uncharacterized protein</fullName>
    </submittedName>
</protein>
<dbReference type="AlphaFoldDB" id="A0A5B9QLI0"/>
<evidence type="ECO:0000256" key="1">
    <source>
        <dbReference type="SAM" id="MobiDB-lite"/>
    </source>
</evidence>
<organism evidence="2 3">
    <name type="scientific">Roseimaritima ulvae</name>
    <dbReference type="NCBI Taxonomy" id="980254"/>
    <lineage>
        <taxon>Bacteria</taxon>
        <taxon>Pseudomonadati</taxon>
        <taxon>Planctomycetota</taxon>
        <taxon>Planctomycetia</taxon>
        <taxon>Pirellulales</taxon>
        <taxon>Pirellulaceae</taxon>
        <taxon>Roseimaritima</taxon>
    </lineage>
</organism>
<dbReference type="EMBL" id="CP042914">
    <property type="protein sequence ID" value="QEG38662.1"/>
    <property type="molecule type" value="Genomic_DNA"/>
</dbReference>
<feature type="compositionally biased region" description="Basic residues" evidence="1">
    <location>
        <begin position="1"/>
        <end position="10"/>
    </location>
</feature>
<keyword evidence="3" id="KW-1185">Reference proteome</keyword>